<evidence type="ECO:0000313" key="1">
    <source>
        <dbReference type="EMBL" id="CAG8574104.1"/>
    </source>
</evidence>
<dbReference type="Proteomes" id="UP000789405">
    <property type="component" value="Unassembled WGS sequence"/>
</dbReference>
<dbReference type="EMBL" id="CAJVPY010002858">
    <property type="protein sequence ID" value="CAG8574104.1"/>
    <property type="molecule type" value="Genomic_DNA"/>
</dbReference>
<organism evidence="1 2">
    <name type="scientific">Dentiscutata erythropus</name>
    <dbReference type="NCBI Taxonomy" id="1348616"/>
    <lineage>
        <taxon>Eukaryota</taxon>
        <taxon>Fungi</taxon>
        <taxon>Fungi incertae sedis</taxon>
        <taxon>Mucoromycota</taxon>
        <taxon>Glomeromycotina</taxon>
        <taxon>Glomeromycetes</taxon>
        <taxon>Diversisporales</taxon>
        <taxon>Gigasporaceae</taxon>
        <taxon>Dentiscutata</taxon>
    </lineage>
</organism>
<comment type="caution">
    <text evidence="1">The sequence shown here is derived from an EMBL/GenBank/DDBJ whole genome shotgun (WGS) entry which is preliminary data.</text>
</comment>
<proteinExistence type="predicted"/>
<sequence>MVKSYNNIKQINRANKLSRPRRNMIKLLKEVSNFIAKEDENVVATGSNKEEL</sequence>
<protein>
    <submittedName>
        <fullName evidence="1">18726_t:CDS:1</fullName>
    </submittedName>
</protein>
<evidence type="ECO:0000313" key="2">
    <source>
        <dbReference type="Proteomes" id="UP000789405"/>
    </source>
</evidence>
<feature type="non-terminal residue" evidence="1">
    <location>
        <position position="52"/>
    </location>
</feature>
<dbReference type="AlphaFoldDB" id="A0A9N9BS90"/>
<accession>A0A9N9BS90</accession>
<gene>
    <name evidence="1" type="ORF">DERYTH_LOCUS6354</name>
</gene>
<keyword evidence="2" id="KW-1185">Reference proteome</keyword>
<name>A0A9N9BS90_9GLOM</name>
<reference evidence="1" key="1">
    <citation type="submission" date="2021-06" db="EMBL/GenBank/DDBJ databases">
        <authorList>
            <person name="Kallberg Y."/>
            <person name="Tangrot J."/>
            <person name="Rosling A."/>
        </authorList>
    </citation>
    <scope>NUCLEOTIDE SEQUENCE</scope>
    <source>
        <strain evidence="1">MA453B</strain>
    </source>
</reference>